<accession>A0ABS8G3R1</accession>
<evidence type="ECO:0000313" key="1">
    <source>
        <dbReference type="EMBL" id="MCC2615232.1"/>
    </source>
</evidence>
<dbReference type="RefSeq" id="WP_229157140.1">
    <property type="nucleotide sequence ID" value="NZ_JAJEWP010000001.1"/>
</dbReference>
<proteinExistence type="predicted"/>
<evidence type="ECO:0008006" key="3">
    <source>
        <dbReference type="Google" id="ProtNLM"/>
    </source>
</evidence>
<protein>
    <recommendedName>
        <fullName evidence="3">DUF664 domain-containing protein</fullName>
    </recommendedName>
</protein>
<organism evidence="1 2">
    <name type="scientific">Fluctibacter halophilus</name>
    <dbReference type="NCBI Taxonomy" id="226011"/>
    <lineage>
        <taxon>Bacteria</taxon>
        <taxon>Pseudomonadati</taxon>
        <taxon>Pseudomonadota</taxon>
        <taxon>Gammaproteobacteria</taxon>
        <taxon>Alteromonadales</taxon>
        <taxon>Alteromonadaceae</taxon>
        <taxon>Fluctibacter</taxon>
    </lineage>
</organism>
<dbReference type="Proteomes" id="UP001520878">
    <property type="component" value="Unassembled WGS sequence"/>
</dbReference>
<keyword evidence="2" id="KW-1185">Reference proteome</keyword>
<name>A0ABS8G3R1_9ALTE</name>
<comment type="caution">
    <text evidence="1">The sequence shown here is derived from an EMBL/GenBank/DDBJ whole genome shotgun (WGS) entry which is preliminary data.</text>
</comment>
<evidence type="ECO:0000313" key="2">
    <source>
        <dbReference type="Proteomes" id="UP001520878"/>
    </source>
</evidence>
<sequence>MDRQIWALHQAIGQKLLRSPELAADVQTKIEQRYAAGQLRHGPYLTWSTLLEHISQAEVFMQGLLDPSPRMRQLRRRTPFTGILTEAERARVLDDLSHGNVDFPDALQYPLHAG</sequence>
<dbReference type="EMBL" id="JAJEWP010000001">
    <property type="protein sequence ID" value="MCC2615232.1"/>
    <property type="molecule type" value="Genomic_DNA"/>
</dbReference>
<gene>
    <name evidence="1" type="ORF">LJ739_03115</name>
</gene>
<reference evidence="1 2" key="1">
    <citation type="submission" date="2021-10" db="EMBL/GenBank/DDBJ databases">
        <title>Draft genome of Aestuariibacter halophilus JC2043.</title>
        <authorList>
            <person name="Emsley S.A."/>
            <person name="Pfannmuller K.M."/>
            <person name="Ushijima B."/>
            <person name="Saw J.H."/>
            <person name="Videau P."/>
        </authorList>
    </citation>
    <scope>NUCLEOTIDE SEQUENCE [LARGE SCALE GENOMIC DNA]</scope>
    <source>
        <strain evidence="1 2">JC2043</strain>
    </source>
</reference>